<proteinExistence type="predicted"/>
<dbReference type="SUPFAM" id="SSF88713">
    <property type="entry name" value="Glycoside hydrolase/deacetylase"/>
    <property type="match status" value="1"/>
</dbReference>
<keyword evidence="4" id="KW-1185">Reference proteome</keyword>
<evidence type="ECO:0000313" key="3">
    <source>
        <dbReference type="EMBL" id="PRC95140.1"/>
    </source>
</evidence>
<protein>
    <submittedName>
        <fullName evidence="3">Polysaccharide deacetylase</fullName>
    </submittedName>
</protein>
<dbReference type="GO" id="GO:0005975">
    <property type="term" value="P:carbohydrate metabolic process"/>
    <property type="evidence" value="ECO:0007669"/>
    <property type="project" value="InterPro"/>
</dbReference>
<dbReference type="InterPro" id="IPR002509">
    <property type="entry name" value="NODB_dom"/>
</dbReference>
<evidence type="ECO:0000259" key="2">
    <source>
        <dbReference type="PROSITE" id="PS51677"/>
    </source>
</evidence>
<dbReference type="AlphaFoldDB" id="A0A2S9H575"/>
<dbReference type="Proteomes" id="UP000237839">
    <property type="component" value="Unassembled WGS sequence"/>
</dbReference>
<evidence type="ECO:0000313" key="4">
    <source>
        <dbReference type="Proteomes" id="UP000237839"/>
    </source>
</evidence>
<dbReference type="PROSITE" id="PS51677">
    <property type="entry name" value="NODB"/>
    <property type="match status" value="1"/>
</dbReference>
<evidence type="ECO:0000256" key="1">
    <source>
        <dbReference type="SAM" id="SignalP"/>
    </source>
</evidence>
<feature type="chain" id="PRO_5015705267" evidence="1">
    <location>
        <begin position="43"/>
        <end position="315"/>
    </location>
</feature>
<dbReference type="EMBL" id="PUGF01000001">
    <property type="protein sequence ID" value="PRC95140.1"/>
    <property type="molecule type" value="Genomic_DNA"/>
</dbReference>
<dbReference type="Gene3D" id="3.20.20.370">
    <property type="entry name" value="Glycoside hydrolase/deacetylase"/>
    <property type="match status" value="1"/>
</dbReference>
<dbReference type="InterPro" id="IPR050248">
    <property type="entry name" value="Polysacc_deacetylase_ArnD"/>
</dbReference>
<accession>A0A2S9H575</accession>
<dbReference type="CDD" id="cd10917">
    <property type="entry name" value="CE4_NodB_like_6s_7s"/>
    <property type="match status" value="1"/>
</dbReference>
<dbReference type="InterPro" id="IPR011330">
    <property type="entry name" value="Glyco_hydro/deAcase_b/a-brl"/>
</dbReference>
<dbReference type="GO" id="GO:0016810">
    <property type="term" value="F:hydrolase activity, acting on carbon-nitrogen (but not peptide) bonds"/>
    <property type="evidence" value="ECO:0007669"/>
    <property type="project" value="InterPro"/>
</dbReference>
<comment type="caution">
    <text evidence="3">The sequence shown here is derived from an EMBL/GenBank/DDBJ whole genome shotgun (WGS) entry which is preliminary data.</text>
</comment>
<sequence>MLIQFRTFTFRKLLCPPPYQLCFTKFLFFLTITCCFSTACLANPASAELAESAAPATPAPIRFLLSFDDGPSGNKYNNSTEQVLEVLANNHVQAGIKALFFTQTRAVTGGGTAIGRKLMQREWNEGHLLGFHTATPHHSNHRFLSEPEFEQSLQDGIADLTEITGVAPKLVRPPFWNYDKRTFAAYQRHGMQVLLTDLSANDGKIWGVNFSFHKHSNMLKQLGELRAKWLAGKLPVVDGCTPIVVTFHDVNTYTSNHVEVYLEILVQVAAELEMPTTTIPFYTNRDELERAALTSAMHDTSIKPPLPGIWNWLWQ</sequence>
<name>A0A2S9H575_9BURK</name>
<dbReference type="Pfam" id="PF01522">
    <property type="entry name" value="Polysacc_deac_1"/>
    <property type="match status" value="1"/>
</dbReference>
<organism evidence="3 4">
    <name type="scientific">Solimicrobium silvestre</name>
    <dbReference type="NCBI Taxonomy" id="2099400"/>
    <lineage>
        <taxon>Bacteria</taxon>
        <taxon>Pseudomonadati</taxon>
        <taxon>Pseudomonadota</taxon>
        <taxon>Betaproteobacteria</taxon>
        <taxon>Burkholderiales</taxon>
        <taxon>Oxalobacteraceae</taxon>
        <taxon>Solimicrobium</taxon>
    </lineage>
</organism>
<feature type="signal peptide" evidence="1">
    <location>
        <begin position="1"/>
        <end position="42"/>
    </location>
</feature>
<reference evidence="3 4" key="1">
    <citation type="submission" date="2018-02" db="EMBL/GenBank/DDBJ databases">
        <title>Solimicrobium silvestre gen. nov., sp. nov., isolated from alpine forest soil.</title>
        <authorList>
            <person name="Margesin R."/>
            <person name="Albuquerque L."/>
            <person name="Zhang D.-C."/>
            <person name="Froufe H.J.C."/>
            <person name="Severino R."/>
            <person name="Roxo I."/>
            <person name="Egas C."/>
            <person name="Da Costa M.S."/>
        </authorList>
    </citation>
    <scope>NUCLEOTIDE SEQUENCE [LARGE SCALE GENOMIC DNA]</scope>
    <source>
        <strain evidence="3 4">S20-91</strain>
    </source>
</reference>
<feature type="domain" description="NodB homology" evidence="2">
    <location>
        <begin position="61"/>
        <end position="277"/>
    </location>
</feature>
<keyword evidence="1" id="KW-0732">Signal</keyword>
<dbReference type="PANTHER" id="PTHR10587">
    <property type="entry name" value="GLYCOSYL TRANSFERASE-RELATED"/>
    <property type="match status" value="1"/>
</dbReference>
<gene>
    <name evidence="3" type="ORF">S2091_0335</name>
</gene>
<dbReference type="PANTHER" id="PTHR10587:SF125">
    <property type="entry name" value="POLYSACCHARIDE DEACETYLASE YHEN-RELATED"/>
    <property type="match status" value="1"/>
</dbReference>